<evidence type="ECO:0000259" key="6">
    <source>
        <dbReference type="Pfam" id="PF05199"/>
    </source>
</evidence>
<keyword evidence="2" id="KW-0285">Flavoprotein</keyword>
<dbReference type="AlphaFoldDB" id="D3FDQ3"/>
<dbReference type="PANTHER" id="PTHR46056:SF12">
    <property type="entry name" value="LONG-CHAIN-ALCOHOL OXIDASE"/>
    <property type="match status" value="1"/>
</dbReference>
<dbReference type="OrthoDB" id="9798604at2"/>
<evidence type="ECO:0000256" key="1">
    <source>
        <dbReference type="ARBA" id="ARBA00010790"/>
    </source>
</evidence>
<evidence type="ECO:0000256" key="2">
    <source>
        <dbReference type="ARBA" id="ARBA00022630"/>
    </source>
</evidence>
<dbReference type="GO" id="GO:0050660">
    <property type="term" value="F:flavin adenine dinucleotide binding"/>
    <property type="evidence" value="ECO:0007669"/>
    <property type="project" value="InterPro"/>
</dbReference>
<dbReference type="eggNOG" id="COG2303">
    <property type="taxonomic scope" value="Bacteria"/>
</dbReference>
<keyword evidence="8" id="KW-1185">Reference proteome</keyword>
<proteinExistence type="inferred from homology"/>
<dbReference type="Gene3D" id="3.50.50.60">
    <property type="entry name" value="FAD/NAD(P)-binding domain"/>
    <property type="match status" value="2"/>
</dbReference>
<evidence type="ECO:0000256" key="3">
    <source>
        <dbReference type="ARBA" id="ARBA00022827"/>
    </source>
</evidence>
<name>D3FDQ3_CONWI</name>
<dbReference type="HOGENOM" id="CLU_008878_3_0_11"/>
<evidence type="ECO:0000313" key="8">
    <source>
        <dbReference type="Proteomes" id="UP000008229"/>
    </source>
</evidence>
<reference evidence="8" key="2">
    <citation type="submission" date="2010-01" db="EMBL/GenBank/DDBJ databases">
        <title>The complete genome of Conexibacter woesei DSM 14684.</title>
        <authorList>
            <consortium name="US DOE Joint Genome Institute (JGI-PGF)"/>
            <person name="Lucas S."/>
            <person name="Copeland A."/>
            <person name="Lapidus A."/>
            <person name="Glavina del Rio T."/>
            <person name="Dalin E."/>
            <person name="Tice H."/>
            <person name="Bruce D."/>
            <person name="Goodwin L."/>
            <person name="Pitluck S."/>
            <person name="Kyrpides N."/>
            <person name="Mavromatis K."/>
            <person name="Ivanova N."/>
            <person name="Mikhailova N."/>
            <person name="Chertkov O."/>
            <person name="Brettin T."/>
            <person name="Detter J.C."/>
            <person name="Han C."/>
            <person name="Larimer F."/>
            <person name="Land M."/>
            <person name="Hauser L."/>
            <person name="Markowitz V."/>
            <person name="Cheng J.-F."/>
            <person name="Hugenholtz P."/>
            <person name="Woyke T."/>
            <person name="Wu D."/>
            <person name="Pukall R."/>
            <person name="Steenblock K."/>
            <person name="Schneider S."/>
            <person name="Klenk H.-P."/>
            <person name="Eisen J.A."/>
        </authorList>
    </citation>
    <scope>NUCLEOTIDE SEQUENCE [LARGE SCALE GENOMIC DNA]</scope>
    <source>
        <strain evidence="8">DSM 14684 / CIP 108061 / JCM 11494 / NBRC 100937 / ID131577</strain>
    </source>
</reference>
<dbReference type="Pfam" id="PF13450">
    <property type="entry name" value="NAD_binding_8"/>
    <property type="match status" value="1"/>
</dbReference>
<dbReference type="Pfam" id="PF05199">
    <property type="entry name" value="GMC_oxred_C"/>
    <property type="match status" value="1"/>
</dbReference>
<dbReference type="EMBL" id="CP001854">
    <property type="protein sequence ID" value="ADB49627.1"/>
    <property type="molecule type" value="Genomic_DNA"/>
</dbReference>
<dbReference type="InterPro" id="IPR036188">
    <property type="entry name" value="FAD/NAD-bd_sf"/>
</dbReference>
<protein>
    <submittedName>
        <fullName evidence="7">Glucose-methanol-choline oxidoreductase</fullName>
    </submittedName>
</protein>
<dbReference type="Gene3D" id="3.30.410.10">
    <property type="entry name" value="Cholesterol Oxidase, domain 2"/>
    <property type="match status" value="1"/>
</dbReference>
<dbReference type="KEGG" id="cwo:Cwoe_1198"/>
<dbReference type="InterPro" id="IPR007867">
    <property type="entry name" value="GMC_OxRtase_C"/>
</dbReference>
<dbReference type="Proteomes" id="UP000008229">
    <property type="component" value="Chromosome"/>
</dbReference>
<dbReference type="RefSeq" id="WP_012932678.1">
    <property type="nucleotide sequence ID" value="NC_013739.1"/>
</dbReference>
<keyword evidence="3" id="KW-0274">FAD</keyword>
<organism evidence="7 8">
    <name type="scientific">Conexibacter woesei (strain DSM 14684 / CCUG 47730 / CIP 108061 / JCM 11494 / NBRC 100937 / ID131577)</name>
    <dbReference type="NCBI Taxonomy" id="469383"/>
    <lineage>
        <taxon>Bacteria</taxon>
        <taxon>Bacillati</taxon>
        <taxon>Actinomycetota</taxon>
        <taxon>Thermoleophilia</taxon>
        <taxon>Solirubrobacterales</taxon>
        <taxon>Conexibacteraceae</taxon>
        <taxon>Conexibacter</taxon>
    </lineage>
</organism>
<feature type="domain" description="Glucose-methanol-choline oxidoreductase N-terminal" evidence="5">
    <location>
        <begin position="56"/>
        <end position="287"/>
    </location>
</feature>
<accession>D3FDQ3</accession>
<dbReference type="InterPro" id="IPR000172">
    <property type="entry name" value="GMC_OxRdtase_N"/>
</dbReference>
<evidence type="ECO:0000256" key="4">
    <source>
        <dbReference type="ARBA" id="ARBA00023002"/>
    </source>
</evidence>
<dbReference type="STRING" id="469383.Cwoe_1198"/>
<dbReference type="SUPFAM" id="SSF51905">
    <property type="entry name" value="FAD/NAD(P)-binding domain"/>
    <property type="match status" value="1"/>
</dbReference>
<keyword evidence="4" id="KW-0560">Oxidoreductase</keyword>
<sequence precursor="true">MKALRLTADVCVIGAGAGGAVVAAELAEGGADVVVLEQGPRHDEAAFTAHPPQMLARLYRDGGQTVTLGTPPILLPLGRGLGGTTLVNSGTCFRTPPHVLARWEREFGLDGLGEQALAPAFARVEQALSVAEVTPELAGRNAAVARRGAEALGWSHGYLHRNARGCSGSGVCAFGCPTGAKQHTGITYVPRAQAAGARIVTGADVRRIVVAGRRACGVEARVSGAAAGASGPRVGAEAAGGASRRLLVDAPHVVVATGTIHTPLLLGRSDLGAGSGQLGRNLSLHPATAAFALMDEVVDMARGVPQSFFVDEFAAEGILFEGVAGPPSYAAASLPLSGARHAEAMARYRNLAQFGLMVSDSSRGRVRSIGGRPLIRYDLCDADVAKVRSGLERMRQLFEAAGAREVYLPLPPDVEPHAARPRDLKLMAFHPLGTARAHADARHGVVDGDLALHGVEGVHVADGSVVPSALGVNPQLTIMALATRLAFGLLDRAVPTTAEEEAACRS</sequence>
<dbReference type="PANTHER" id="PTHR46056">
    <property type="entry name" value="LONG-CHAIN-ALCOHOL OXIDASE"/>
    <property type="match status" value="1"/>
</dbReference>
<feature type="domain" description="Glucose-methanol-choline oxidoreductase C-terminal" evidence="6">
    <location>
        <begin position="362"/>
        <end position="482"/>
    </location>
</feature>
<dbReference type="Pfam" id="PF00732">
    <property type="entry name" value="GMC_oxred_N"/>
    <property type="match status" value="1"/>
</dbReference>
<dbReference type="GO" id="GO:0016614">
    <property type="term" value="F:oxidoreductase activity, acting on CH-OH group of donors"/>
    <property type="evidence" value="ECO:0007669"/>
    <property type="project" value="InterPro"/>
</dbReference>
<evidence type="ECO:0000259" key="5">
    <source>
        <dbReference type="Pfam" id="PF00732"/>
    </source>
</evidence>
<dbReference type="PRINTS" id="PR00411">
    <property type="entry name" value="PNDRDTASEI"/>
</dbReference>
<reference evidence="7 8" key="1">
    <citation type="journal article" date="2010" name="Stand. Genomic Sci.">
        <title>Complete genome sequence of Conexibacter woesei type strain (ID131577).</title>
        <authorList>
            <person name="Pukall R."/>
            <person name="Lapidus A."/>
            <person name="Glavina Del Rio T."/>
            <person name="Copeland A."/>
            <person name="Tice H."/>
            <person name="Cheng J.-F."/>
            <person name="Lucas S."/>
            <person name="Chen F."/>
            <person name="Nolan M."/>
            <person name="Bruce D."/>
            <person name="Goodwin L."/>
            <person name="Pitluck S."/>
            <person name="Mavromatis K."/>
            <person name="Ivanova N."/>
            <person name="Ovchinnikova G."/>
            <person name="Pati A."/>
            <person name="Chen A."/>
            <person name="Palaniappan K."/>
            <person name="Land M."/>
            <person name="Hauser L."/>
            <person name="Chang Y.-J."/>
            <person name="Jeffries C.D."/>
            <person name="Chain P."/>
            <person name="Meincke L."/>
            <person name="Sims D."/>
            <person name="Brettin T."/>
            <person name="Detter J.C."/>
            <person name="Rohde M."/>
            <person name="Goeker M."/>
            <person name="Bristow J."/>
            <person name="Eisen J.A."/>
            <person name="Markowitz V."/>
            <person name="Kyrpides N.C."/>
            <person name="Klenk H.-P."/>
            <person name="Hugenholtz P."/>
        </authorList>
    </citation>
    <scope>NUCLEOTIDE SEQUENCE [LARGE SCALE GENOMIC DNA]</scope>
    <source>
        <strain evidence="8">DSM 14684 / CIP 108061 / JCM 11494 / NBRC 100937 / ID131577</strain>
    </source>
</reference>
<evidence type="ECO:0000313" key="7">
    <source>
        <dbReference type="EMBL" id="ADB49627.1"/>
    </source>
</evidence>
<comment type="similarity">
    <text evidence="1">Belongs to the GMC oxidoreductase family.</text>
</comment>
<gene>
    <name evidence="7" type="ordered locus">Cwoe_1198</name>
</gene>